<evidence type="ECO:0000256" key="3">
    <source>
        <dbReference type="ARBA" id="ARBA00022741"/>
    </source>
</evidence>
<dbReference type="GO" id="GO:0006952">
    <property type="term" value="P:defense response"/>
    <property type="evidence" value="ECO:0007669"/>
    <property type="project" value="UniProtKB-KW"/>
</dbReference>
<dbReference type="Pfam" id="PF23559">
    <property type="entry name" value="WHD_DRP"/>
    <property type="match status" value="1"/>
</dbReference>
<dbReference type="InterPro" id="IPR003591">
    <property type="entry name" value="Leu-rich_rpt_typical-subtyp"/>
</dbReference>
<dbReference type="GO" id="GO:0051707">
    <property type="term" value="P:response to other organism"/>
    <property type="evidence" value="ECO:0007669"/>
    <property type="project" value="UniProtKB-ARBA"/>
</dbReference>
<reference evidence="12" key="2">
    <citation type="submission" date="2019-10" db="EMBL/GenBank/DDBJ databases">
        <title>A de novo genome assembly of a pear dwarfing rootstock.</title>
        <authorList>
            <person name="Wang F."/>
            <person name="Wang J."/>
            <person name="Li S."/>
            <person name="Zhang Y."/>
            <person name="Fang M."/>
            <person name="Ma L."/>
            <person name="Zhao Y."/>
            <person name="Jiang S."/>
        </authorList>
    </citation>
    <scope>NUCLEOTIDE SEQUENCE [LARGE SCALE GENOMIC DNA]</scope>
</reference>
<feature type="domain" description="Disease resistance N-terminal" evidence="8">
    <location>
        <begin position="10"/>
        <end position="105"/>
    </location>
</feature>
<dbReference type="InterPro" id="IPR058922">
    <property type="entry name" value="WHD_DRP"/>
</dbReference>
<evidence type="ECO:0000259" key="7">
    <source>
        <dbReference type="Pfam" id="PF00931"/>
    </source>
</evidence>
<evidence type="ECO:0000256" key="4">
    <source>
        <dbReference type="ARBA" id="ARBA00022821"/>
    </source>
</evidence>
<dbReference type="Gene3D" id="1.10.8.430">
    <property type="entry name" value="Helical domain of apoptotic protease-activating factors"/>
    <property type="match status" value="1"/>
</dbReference>
<dbReference type="Pfam" id="PF25019">
    <property type="entry name" value="LRR_R13L1-DRL21"/>
    <property type="match status" value="1"/>
</dbReference>
<sequence length="1109" mass="125710">MALEVVGGAVMSAFLQAVFEKMASPEVREFIRGKKLTQGLLNKLEIMLLSVNVVLDDAEEKQISNSAVKQWLEKLKESVYDADDLLDEIKTEALSRKLEVEAAGSSTSQVQERISSSHRAFDKSVLPKIHEVVDRLGIISQQKDVLNLKAHSSNKTSRTLPSTSLVEESGVYGRNEDKEAIVKLLLMDDVNDNKTNVIPVVGMGGIGKTTLAQLIYNDDRAKQHFDIQAWVCVSEDFDVVSVTQKIYRSVTSRTCDMNDLNQLQVELKEALKGKKFLLVLDDVWNENYLHWDLLRCPFESGEHGSKIIVTTRNGGVASVMGTLPTYCLMPLSEDDCWLLFVKHVFKNGGVSGHPILEVSGRQIVRKCKGLPLAAKSLAGLLRSKLNVEDWEKILKSDIWDKSNKESNILPALWLSYHYLSPHLKRCFAYSSIFPKDYEFKKSELVLLWMAEDLLQPEANERVEEVGEEYFDDLISRSFFQHVSTEDGESFFTMHDLINDLAKFVSGDFCVRLEENVSVNIVSKARHFSYMKTHDPGFEKFDAKHLRTFLPLSLSYDSFSVMGKVLYDLLPTLQCLRALSLSGYDVTELPNSVGNLKHLRYLNLSNTLIEMLPDTLCSLYNLQTLLLSHCQALVQLPSNLRKLIKLRHLDIRGTKLRKMPPQMDKLKDLQTLSDFFLDEDTGHNIVELKELPNLHGKLCISGLHNVAQVGDVMNANIKDKKHLNELVLKWGADSNNSQKDREMLGNLQPHTNVKKLTIDSYGGTSFPSWLAELVFLRLVNCRYCFMLPPLPSLKELFIEGLNGLVSLGPEFYGDDTSGTKPFSSLQILEFCNMQEWHEWSYNEEGKEAFPKLCQLRLLECPKLTRILPLDYFPKLETLEMRSANVEFLTISQESKLLSISKLDIYFCPNFVCFSNGGLHAPHLTKISIWGCKKLRSLPEQMHTLLPSLRNLWIVDCPELESFPEGGLPSELSSLYIRSCKKLIANRMQWGLGRLTSLVDLALSFEECEEVGAFPEEGLLPPSLTTLSIIDMSNLKTMDGKGLRQLICLERLAIWRCPELQYLPVEGLPASLSHLSIRSCPLLILRCQRQTGEDWTKIAHIPNIEIEWEEI</sequence>
<keyword evidence="4" id="KW-0611">Plant defense</keyword>
<dbReference type="InterPro" id="IPR002182">
    <property type="entry name" value="NB-ARC"/>
</dbReference>
<dbReference type="InterPro" id="IPR041118">
    <property type="entry name" value="Rx_N"/>
</dbReference>
<keyword evidence="3" id="KW-0547">Nucleotide-binding</keyword>
<feature type="domain" description="R13L1/DRL21-like LRR repeat region" evidence="10">
    <location>
        <begin position="684"/>
        <end position="799"/>
    </location>
</feature>
<evidence type="ECO:0000313" key="12">
    <source>
        <dbReference type="Proteomes" id="UP000327157"/>
    </source>
</evidence>
<keyword evidence="1" id="KW-0433">Leucine-rich repeat</keyword>
<dbReference type="Pfam" id="PF18052">
    <property type="entry name" value="Rx_N"/>
    <property type="match status" value="1"/>
</dbReference>
<dbReference type="PRINTS" id="PR00364">
    <property type="entry name" value="DISEASERSIST"/>
</dbReference>
<dbReference type="FunFam" id="3.40.50.300:FF:001091">
    <property type="entry name" value="Probable disease resistance protein At1g61300"/>
    <property type="match status" value="1"/>
</dbReference>
<dbReference type="InterPro" id="IPR042197">
    <property type="entry name" value="Apaf_helical"/>
</dbReference>
<keyword evidence="2" id="KW-0677">Repeat</keyword>
<dbReference type="GO" id="GO:0005524">
    <property type="term" value="F:ATP binding"/>
    <property type="evidence" value="ECO:0007669"/>
    <property type="project" value="UniProtKB-KW"/>
</dbReference>
<dbReference type="Gene3D" id="3.40.50.300">
    <property type="entry name" value="P-loop containing nucleotide triphosphate hydrolases"/>
    <property type="match status" value="1"/>
</dbReference>
<evidence type="ECO:0000256" key="6">
    <source>
        <dbReference type="SAM" id="Coils"/>
    </source>
</evidence>
<dbReference type="EMBL" id="SMOL01000157">
    <property type="protein sequence ID" value="KAB2627556.1"/>
    <property type="molecule type" value="Genomic_DNA"/>
</dbReference>
<name>A0A5N5HHT7_9ROSA</name>
<evidence type="ECO:0000259" key="10">
    <source>
        <dbReference type="Pfam" id="PF25019"/>
    </source>
</evidence>
<reference evidence="11 12" key="1">
    <citation type="submission" date="2019-09" db="EMBL/GenBank/DDBJ databases">
        <authorList>
            <person name="Ou C."/>
        </authorList>
    </citation>
    <scope>NUCLEOTIDE SEQUENCE [LARGE SCALE GENOMIC DNA]</scope>
    <source>
        <strain evidence="11">S2</strain>
        <tissue evidence="11">Leaf</tissue>
    </source>
</reference>
<reference evidence="11 12" key="3">
    <citation type="submission" date="2019-11" db="EMBL/GenBank/DDBJ databases">
        <title>A de novo genome assembly of a pear dwarfing rootstock.</title>
        <authorList>
            <person name="Wang F."/>
            <person name="Wang J."/>
            <person name="Li S."/>
            <person name="Zhang Y."/>
            <person name="Fang M."/>
            <person name="Ma L."/>
            <person name="Zhao Y."/>
            <person name="Jiang S."/>
        </authorList>
    </citation>
    <scope>NUCLEOTIDE SEQUENCE [LARGE SCALE GENOMIC DNA]</scope>
    <source>
        <strain evidence="11">S2</strain>
        <tissue evidence="11">Leaf</tissue>
    </source>
</reference>
<feature type="coiled-coil region" evidence="6">
    <location>
        <begin position="41"/>
        <end position="92"/>
    </location>
</feature>
<evidence type="ECO:0000313" key="11">
    <source>
        <dbReference type="EMBL" id="KAB2627556.1"/>
    </source>
</evidence>
<keyword evidence="12" id="KW-1185">Reference proteome</keyword>
<dbReference type="Proteomes" id="UP000327157">
    <property type="component" value="Chromosome 2"/>
</dbReference>
<dbReference type="SUPFAM" id="SSF52058">
    <property type="entry name" value="L domain-like"/>
    <property type="match status" value="2"/>
</dbReference>
<comment type="caution">
    <text evidence="11">The sequence shown here is derived from an EMBL/GenBank/DDBJ whole genome shotgun (WGS) entry which is preliminary data.</text>
</comment>
<feature type="domain" description="NB-ARC" evidence="7">
    <location>
        <begin position="176"/>
        <end position="347"/>
    </location>
</feature>
<dbReference type="AlphaFoldDB" id="A0A5N5HHT7"/>
<protein>
    <submittedName>
        <fullName evidence="11">Disease resistance protein</fullName>
    </submittedName>
</protein>
<keyword evidence="5" id="KW-0067">ATP-binding</keyword>
<dbReference type="InterPro" id="IPR036388">
    <property type="entry name" value="WH-like_DNA-bd_sf"/>
</dbReference>
<evidence type="ECO:0000259" key="9">
    <source>
        <dbReference type="Pfam" id="PF23559"/>
    </source>
</evidence>
<dbReference type="PANTHER" id="PTHR36766">
    <property type="entry name" value="PLANT BROAD-SPECTRUM MILDEW RESISTANCE PROTEIN RPW8"/>
    <property type="match status" value="1"/>
</dbReference>
<evidence type="ECO:0000256" key="2">
    <source>
        <dbReference type="ARBA" id="ARBA00022737"/>
    </source>
</evidence>
<dbReference type="SUPFAM" id="SSF52540">
    <property type="entry name" value="P-loop containing nucleoside triphosphate hydrolases"/>
    <property type="match status" value="1"/>
</dbReference>
<evidence type="ECO:0000256" key="5">
    <source>
        <dbReference type="ARBA" id="ARBA00022840"/>
    </source>
</evidence>
<feature type="domain" description="Disease resistance protein winged helix" evidence="9">
    <location>
        <begin position="432"/>
        <end position="501"/>
    </location>
</feature>
<proteinExistence type="predicted"/>
<dbReference type="InterPro" id="IPR027417">
    <property type="entry name" value="P-loop_NTPase"/>
</dbReference>
<dbReference type="OrthoDB" id="1193190at2759"/>
<evidence type="ECO:0000256" key="1">
    <source>
        <dbReference type="ARBA" id="ARBA00022614"/>
    </source>
</evidence>
<dbReference type="InterPro" id="IPR056789">
    <property type="entry name" value="LRR_R13L1-DRL21"/>
</dbReference>
<dbReference type="Gene3D" id="3.80.10.10">
    <property type="entry name" value="Ribonuclease Inhibitor"/>
    <property type="match status" value="4"/>
</dbReference>
<dbReference type="GO" id="GO:0043531">
    <property type="term" value="F:ADP binding"/>
    <property type="evidence" value="ECO:0007669"/>
    <property type="project" value="InterPro"/>
</dbReference>
<keyword evidence="6" id="KW-0175">Coiled coil</keyword>
<gene>
    <name evidence="11" type="ORF">D8674_021174</name>
</gene>
<dbReference type="FunFam" id="1.10.10.10:FF:000322">
    <property type="entry name" value="Probable disease resistance protein At1g63360"/>
    <property type="match status" value="1"/>
</dbReference>
<dbReference type="Pfam" id="PF00931">
    <property type="entry name" value="NB-ARC"/>
    <property type="match status" value="1"/>
</dbReference>
<dbReference type="InterPro" id="IPR032675">
    <property type="entry name" value="LRR_dom_sf"/>
</dbReference>
<dbReference type="PANTHER" id="PTHR36766:SF40">
    <property type="entry name" value="DISEASE RESISTANCE PROTEIN RGA3"/>
    <property type="match status" value="1"/>
</dbReference>
<dbReference type="Gene3D" id="1.10.10.10">
    <property type="entry name" value="Winged helix-like DNA-binding domain superfamily/Winged helix DNA-binding domain"/>
    <property type="match status" value="1"/>
</dbReference>
<dbReference type="Gene3D" id="1.20.5.4130">
    <property type="match status" value="1"/>
</dbReference>
<organism evidence="11 12">
    <name type="scientific">Pyrus ussuriensis x Pyrus communis</name>
    <dbReference type="NCBI Taxonomy" id="2448454"/>
    <lineage>
        <taxon>Eukaryota</taxon>
        <taxon>Viridiplantae</taxon>
        <taxon>Streptophyta</taxon>
        <taxon>Embryophyta</taxon>
        <taxon>Tracheophyta</taxon>
        <taxon>Spermatophyta</taxon>
        <taxon>Magnoliopsida</taxon>
        <taxon>eudicotyledons</taxon>
        <taxon>Gunneridae</taxon>
        <taxon>Pentapetalae</taxon>
        <taxon>rosids</taxon>
        <taxon>fabids</taxon>
        <taxon>Rosales</taxon>
        <taxon>Rosaceae</taxon>
        <taxon>Amygdaloideae</taxon>
        <taxon>Maleae</taxon>
        <taxon>Pyrus</taxon>
    </lineage>
</organism>
<accession>A0A5N5HHT7</accession>
<evidence type="ECO:0000259" key="8">
    <source>
        <dbReference type="Pfam" id="PF18052"/>
    </source>
</evidence>
<dbReference type="SMART" id="SM00369">
    <property type="entry name" value="LRR_TYP"/>
    <property type="match status" value="2"/>
</dbReference>